<keyword evidence="4" id="KW-0349">Heme</keyword>
<comment type="caution">
    <text evidence="12">The sequence shown here is derived from an EMBL/GenBank/DDBJ whole genome shotgun (WGS) entry which is preliminary data.</text>
</comment>
<proteinExistence type="predicted"/>
<feature type="non-terminal residue" evidence="12">
    <location>
        <position position="1"/>
    </location>
</feature>
<evidence type="ECO:0000256" key="2">
    <source>
        <dbReference type="ARBA" id="ARBA00022448"/>
    </source>
</evidence>
<dbReference type="AlphaFoldDB" id="X1GG47"/>
<keyword evidence="6" id="KW-0479">Metal-binding</keyword>
<evidence type="ECO:0000256" key="9">
    <source>
        <dbReference type="ARBA" id="ARBA00023004"/>
    </source>
</evidence>
<dbReference type="PANTHER" id="PTHR30365:SF15">
    <property type="entry name" value="CYTOCHROME BD UBIQUINOL OXIDASE SUBUNIT 1"/>
    <property type="match status" value="1"/>
</dbReference>
<keyword evidence="8 11" id="KW-1133">Transmembrane helix</keyword>
<keyword evidence="3" id="KW-1003">Cell membrane</keyword>
<evidence type="ECO:0000256" key="10">
    <source>
        <dbReference type="ARBA" id="ARBA00023136"/>
    </source>
</evidence>
<comment type="subcellular location">
    <subcellularLocation>
        <location evidence="1">Cell membrane</location>
        <topology evidence="1">Multi-pass membrane protein</topology>
    </subcellularLocation>
</comment>
<dbReference type="GO" id="GO:0005886">
    <property type="term" value="C:plasma membrane"/>
    <property type="evidence" value="ECO:0007669"/>
    <property type="project" value="UniProtKB-SubCell"/>
</dbReference>
<evidence type="ECO:0000256" key="11">
    <source>
        <dbReference type="SAM" id="Phobius"/>
    </source>
</evidence>
<feature type="transmembrane region" description="Helical" evidence="11">
    <location>
        <begin position="7"/>
        <end position="24"/>
    </location>
</feature>
<keyword evidence="9" id="KW-0408">Iron</keyword>
<accession>X1GG47</accession>
<keyword evidence="2" id="KW-0813">Transport</keyword>
<evidence type="ECO:0000256" key="6">
    <source>
        <dbReference type="ARBA" id="ARBA00022723"/>
    </source>
</evidence>
<dbReference type="GO" id="GO:0020037">
    <property type="term" value="F:heme binding"/>
    <property type="evidence" value="ECO:0007669"/>
    <property type="project" value="TreeGrafter"/>
</dbReference>
<evidence type="ECO:0000256" key="7">
    <source>
        <dbReference type="ARBA" id="ARBA00022982"/>
    </source>
</evidence>
<evidence type="ECO:0000256" key="5">
    <source>
        <dbReference type="ARBA" id="ARBA00022692"/>
    </source>
</evidence>
<sequence>VDLFRRSFQIAAIAGSIAIVFIGINGHGQAQHMVEAQPMKMAAAEALWNTESPASFSILTIGNIDIRVPGALCLLSYNTLDCEIKGINDLQAQFEGEFGPGNYIPPVAVVYWSFRFMVGAGSLMLPLAMYALFLLFGNKLEKPRRSLHLFVWAIALPFIGNTF</sequence>
<keyword evidence="7" id="KW-0249">Electron transport</keyword>
<keyword evidence="10 11" id="KW-0472">Membrane</keyword>
<dbReference type="GO" id="GO:0019646">
    <property type="term" value="P:aerobic electron transport chain"/>
    <property type="evidence" value="ECO:0007669"/>
    <property type="project" value="InterPro"/>
</dbReference>
<gene>
    <name evidence="12" type="ORF">S03H2_25298</name>
</gene>
<protein>
    <submittedName>
        <fullName evidence="12">Uncharacterized protein</fullName>
    </submittedName>
</protein>
<evidence type="ECO:0000256" key="8">
    <source>
        <dbReference type="ARBA" id="ARBA00022989"/>
    </source>
</evidence>
<evidence type="ECO:0000256" key="4">
    <source>
        <dbReference type="ARBA" id="ARBA00022617"/>
    </source>
</evidence>
<evidence type="ECO:0000256" key="3">
    <source>
        <dbReference type="ARBA" id="ARBA00022475"/>
    </source>
</evidence>
<keyword evidence="5 11" id="KW-0812">Transmembrane</keyword>
<feature type="non-terminal residue" evidence="12">
    <location>
        <position position="163"/>
    </location>
</feature>
<feature type="transmembrane region" description="Helical" evidence="11">
    <location>
        <begin position="112"/>
        <end position="136"/>
    </location>
</feature>
<dbReference type="GO" id="GO:0009055">
    <property type="term" value="F:electron transfer activity"/>
    <property type="evidence" value="ECO:0007669"/>
    <property type="project" value="InterPro"/>
</dbReference>
<dbReference type="EMBL" id="BARU01014281">
    <property type="protein sequence ID" value="GAH31963.1"/>
    <property type="molecule type" value="Genomic_DNA"/>
</dbReference>
<dbReference type="GO" id="GO:0070069">
    <property type="term" value="C:cytochrome complex"/>
    <property type="evidence" value="ECO:0007669"/>
    <property type="project" value="InterPro"/>
</dbReference>
<dbReference type="Pfam" id="PF01654">
    <property type="entry name" value="Cyt_bd_oxida_I"/>
    <property type="match status" value="1"/>
</dbReference>
<evidence type="ECO:0000256" key="1">
    <source>
        <dbReference type="ARBA" id="ARBA00004651"/>
    </source>
</evidence>
<dbReference type="PANTHER" id="PTHR30365">
    <property type="entry name" value="CYTOCHROME D UBIQUINOL OXIDASE"/>
    <property type="match status" value="1"/>
</dbReference>
<dbReference type="GO" id="GO:0046872">
    <property type="term" value="F:metal ion binding"/>
    <property type="evidence" value="ECO:0007669"/>
    <property type="project" value="UniProtKB-KW"/>
</dbReference>
<name>X1GG47_9ZZZZ</name>
<dbReference type="InterPro" id="IPR002585">
    <property type="entry name" value="Cyt-d_ubiquinol_oxidase_su_1"/>
</dbReference>
<evidence type="ECO:0000313" key="12">
    <source>
        <dbReference type="EMBL" id="GAH31963.1"/>
    </source>
</evidence>
<organism evidence="12">
    <name type="scientific">marine sediment metagenome</name>
    <dbReference type="NCBI Taxonomy" id="412755"/>
    <lineage>
        <taxon>unclassified sequences</taxon>
        <taxon>metagenomes</taxon>
        <taxon>ecological metagenomes</taxon>
    </lineage>
</organism>
<dbReference type="GO" id="GO:0016682">
    <property type="term" value="F:oxidoreductase activity, acting on diphenols and related substances as donors, oxygen as acceptor"/>
    <property type="evidence" value="ECO:0007669"/>
    <property type="project" value="TreeGrafter"/>
</dbReference>
<reference evidence="12" key="1">
    <citation type="journal article" date="2014" name="Front. Microbiol.">
        <title>High frequency of phylogenetically diverse reductive dehalogenase-homologous genes in deep subseafloor sedimentary metagenomes.</title>
        <authorList>
            <person name="Kawai M."/>
            <person name="Futagami T."/>
            <person name="Toyoda A."/>
            <person name="Takaki Y."/>
            <person name="Nishi S."/>
            <person name="Hori S."/>
            <person name="Arai W."/>
            <person name="Tsubouchi T."/>
            <person name="Morono Y."/>
            <person name="Uchiyama I."/>
            <person name="Ito T."/>
            <person name="Fujiyama A."/>
            <person name="Inagaki F."/>
            <person name="Takami H."/>
        </authorList>
    </citation>
    <scope>NUCLEOTIDE SEQUENCE</scope>
    <source>
        <strain evidence="12">Expedition CK06-06</strain>
    </source>
</reference>